<keyword evidence="5" id="KW-0256">Endoplasmic reticulum</keyword>
<evidence type="ECO:0008006" key="13">
    <source>
        <dbReference type="Google" id="ProtNLM"/>
    </source>
</evidence>
<comment type="cofactor">
    <cofactor evidence="9">
        <name>heme</name>
        <dbReference type="ChEBI" id="CHEBI:30413"/>
    </cofactor>
</comment>
<dbReference type="PRINTS" id="PR00463">
    <property type="entry name" value="EP450I"/>
</dbReference>
<dbReference type="Proteomes" id="UP000694403">
    <property type="component" value="Unplaced"/>
</dbReference>
<keyword evidence="10" id="KW-0812">Transmembrane</keyword>
<evidence type="ECO:0000313" key="11">
    <source>
        <dbReference type="Ensembl" id="ENSCSRP00000009676.1"/>
    </source>
</evidence>
<name>A0A8C3S722_CHESE</name>
<dbReference type="FunFam" id="1.10.630.10:FF:000005">
    <property type="entry name" value="cytochrome P450 4F22 isoform X2"/>
    <property type="match status" value="1"/>
</dbReference>
<dbReference type="InterPro" id="IPR002401">
    <property type="entry name" value="Cyt_P450_E_grp-I"/>
</dbReference>
<evidence type="ECO:0000256" key="3">
    <source>
        <dbReference type="ARBA" id="ARBA00022617"/>
    </source>
</evidence>
<dbReference type="AlphaFoldDB" id="A0A8C3S722"/>
<dbReference type="InterPro" id="IPR036396">
    <property type="entry name" value="Cyt_P450_sf"/>
</dbReference>
<dbReference type="PANTHER" id="PTHR24291">
    <property type="entry name" value="CYTOCHROME P450 FAMILY 4"/>
    <property type="match status" value="1"/>
</dbReference>
<dbReference type="GO" id="GO:0005789">
    <property type="term" value="C:endoplasmic reticulum membrane"/>
    <property type="evidence" value="ECO:0007669"/>
    <property type="project" value="UniProtKB-SubCell"/>
</dbReference>
<dbReference type="InterPro" id="IPR001128">
    <property type="entry name" value="Cyt_P450"/>
</dbReference>
<dbReference type="PRINTS" id="PR00385">
    <property type="entry name" value="P450"/>
</dbReference>
<dbReference type="GO" id="GO:0004497">
    <property type="term" value="F:monooxygenase activity"/>
    <property type="evidence" value="ECO:0007669"/>
    <property type="project" value="UniProtKB-KW"/>
</dbReference>
<protein>
    <recommendedName>
        <fullName evidence="13">Cytochrome P450</fullName>
    </recommendedName>
</protein>
<keyword evidence="7" id="KW-0503">Monooxygenase</keyword>
<accession>A0A8C3S722</accession>
<evidence type="ECO:0000256" key="1">
    <source>
        <dbReference type="ARBA" id="ARBA00004586"/>
    </source>
</evidence>
<dbReference type="Pfam" id="PF00067">
    <property type="entry name" value="p450"/>
    <property type="match status" value="1"/>
</dbReference>
<evidence type="ECO:0000313" key="12">
    <source>
        <dbReference type="Proteomes" id="UP000694403"/>
    </source>
</evidence>
<reference evidence="11" key="1">
    <citation type="submission" date="2025-08" db="UniProtKB">
        <authorList>
            <consortium name="Ensembl"/>
        </authorList>
    </citation>
    <scope>IDENTIFICATION</scope>
</reference>
<organism evidence="11 12">
    <name type="scientific">Chelydra serpentina</name>
    <name type="common">Snapping turtle</name>
    <name type="synonym">Testudo serpentina</name>
    <dbReference type="NCBI Taxonomy" id="8475"/>
    <lineage>
        <taxon>Eukaryota</taxon>
        <taxon>Metazoa</taxon>
        <taxon>Chordata</taxon>
        <taxon>Craniata</taxon>
        <taxon>Vertebrata</taxon>
        <taxon>Euteleostomi</taxon>
        <taxon>Archelosauria</taxon>
        <taxon>Testudinata</taxon>
        <taxon>Testudines</taxon>
        <taxon>Cryptodira</taxon>
        <taxon>Durocryptodira</taxon>
        <taxon>Americhelydia</taxon>
        <taxon>Chelydroidea</taxon>
        <taxon>Chelydridae</taxon>
        <taxon>Chelydra</taxon>
    </lineage>
</organism>
<dbReference type="Gene3D" id="1.10.630.10">
    <property type="entry name" value="Cytochrome P450"/>
    <property type="match status" value="1"/>
</dbReference>
<evidence type="ECO:0000256" key="8">
    <source>
        <dbReference type="ARBA" id="ARBA00023136"/>
    </source>
</evidence>
<dbReference type="SUPFAM" id="SSF48264">
    <property type="entry name" value="Cytochrome P450"/>
    <property type="match status" value="1"/>
</dbReference>
<dbReference type="GO" id="GO:0020037">
    <property type="term" value="F:heme binding"/>
    <property type="evidence" value="ECO:0007669"/>
    <property type="project" value="InterPro"/>
</dbReference>
<reference evidence="11" key="2">
    <citation type="submission" date="2025-09" db="UniProtKB">
        <authorList>
            <consortium name="Ensembl"/>
        </authorList>
    </citation>
    <scope>IDENTIFICATION</scope>
</reference>
<keyword evidence="3 9" id="KW-0349">Heme</keyword>
<keyword evidence="7" id="KW-0560">Oxidoreductase</keyword>
<dbReference type="PANTHER" id="PTHR24291:SF149">
    <property type="entry name" value="CYTOCHROME P450 4B1"/>
    <property type="match status" value="1"/>
</dbReference>
<keyword evidence="6 9" id="KW-0408">Iron</keyword>
<feature type="transmembrane region" description="Helical" evidence="10">
    <location>
        <begin position="20"/>
        <end position="44"/>
    </location>
</feature>
<keyword evidence="10" id="KW-1133">Transmembrane helix</keyword>
<keyword evidence="8 10" id="KW-0472">Membrane</keyword>
<evidence type="ECO:0000256" key="5">
    <source>
        <dbReference type="ARBA" id="ARBA00022824"/>
    </source>
</evidence>
<evidence type="ECO:0000256" key="9">
    <source>
        <dbReference type="PIRSR" id="PIRSR602401-1"/>
    </source>
</evidence>
<comment type="similarity">
    <text evidence="2">Belongs to the cytochrome P450 family.</text>
</comment>
<keyword evidence="4 9" id="KW-0479">Metal-binding</keyword>
<evidence type="ECO:0000256" key="4">
    <source>
        <dbReference type="ARBA" id="ARBA00022723"/>
    </source>
</evidence>
<comment type="subcellular location">
    <subcellularLocation>
        <location evidence="1">Endoplasmic reticulum membrane</location>
    </subcellularLocation>
</comment>
<dbReference type="CDD" id="cd20678">
    <property type="entry name" value="CYP4B-like"/>
    <property type="match status" value="1"/>
</dbReference>
<dbReference type="InterPro" id="IPR050196">
    <property type="entry name" value="Cytochrome_P450_Monoox"/>
</dbReference>
<keyword evidence="12" id="KW-1185">Reference proteome</keyword>
<sequence length="518" mass="60399">MANKAANTMISVLDSMGPSWAWLHVDIYRIFYLAAVFCLTYVLLKVIQLSQRRQQLLKALDCFPGPPKHWLYGHLQDQELKKVMSWVEKYPCAHSVWFGGFLGFLNIYHPEYAKAVYSRGDPKAGDFYDFFVPWTGKGLIVLHGPKWFQHRRLLTPAFHNDILKSYVSLMADSTKVMLDKWEKRITKDKSLDIFEDVGLMALDNMLKCTFSYQSNCQNSDNTFLKAIRQLTSMVQDRTRTFLYHNDLIYWFSPHGRRFRNTCRIVHRHTEKVIKERKEWLKDERELENIQKKRRLDFLDIILCAKDENGEGLPDEDLRAEADTFMFAGHDTTGTGISWLLYCLALHPEHQQRCREEIKEILGDRETIQWNDLSNMPYTTMCIKESLRLYPPVPQVYRQLNQPVTFFDGRTLPEGSLVSLHIYALHRNPAVWKDPEVFDPLRFSQDNLSDQHSFAFMPFAAGPRNCIGQQFAMTELKVAVALILLRFELAPDLTTPPNEVTELILRSMTGIHLHLKKLS</sequence>
<dbReference type="GO" id="GO:0016705">
    <property type="term" value="F:oxidoreductase activity, acting on paired donors, with incorporation or reduction of molecular oxygen"/>
    <property type="evidence" value="ECO:0007669"/>
    <property type="project" value="InterPro"/>
</dbReference>
<proteinExistence type="inferred from homology"/>
<evidence type="ECO:0000256" key="10">
    <source>
        <dbReference type="SAM" id="Phobius"/>
    </source>
</evidence>
<dbReference type="Ensembl" id="ENSCSRT00000010016.1">
    <property type="protein sequence ID" value="ENSCSRP00000009676.1"/>
    <property type="gene ID" value="ENSCSRG00000006019.1"/>
</dbReference>
<evidence type="ECO:0000256" key="2">
    <source>
        <dbReference type="ARBA" id="ARBA00010617"/>
    </source>
</evidence>
<dbReference type="GO" id="GO:0005506">
    <property type="term" value="F:iron ion binding"/>
    <property type="evidence" value="ECO:0007669"/>
    <property type="project" value="InterPro"/>
</dbReference>
<evidence type="ECO:0000256" key="7">
    <source>
        <dbReference type="ARBA" id="ARBA00023033"/>
    </source>
</evidence>
<feature type="binding site" description="axial binding residue" evidence="9">
    <location>
        <position position="465"/>
    </location>
    <ligand>
        <name>heme</name>
        <dbReference type="ChEBI" id="CHEBI:30413"/>
    </ligand>
    <ligandPart>
        <name>Fe</name>
        <dbReference type="ChEBI" id="CHEBI:18248"/>
    </ligandPart>
</feature>
<evidence type="ECO:0000256" key="6">
    <source>
        <dbReference type="ARBA" id="ARBA00023004"/>
    </source>
</evidence>